<comment type="caution">
    <text evidence="4">The sequence shown here is derived from an EMBL/GenBank/DDBJ whole genome shotgun (WGS) entry which is preliminary data.</text>
</comment>
<dbReference type="Gene3D" id="3.30.9.10">
    <property type="entry name" value="D-Amino Acid Oxidase, subunit A, domain 2"/>
    <property type="match status" value="1"/>
</dbReference>
<evidence type="ECO:0000313" key="4">
    <source>
        <dbReference type="EMBL" id="NIY72510.1"/>
    </source>
</evidence>
<dbReference type="InterPro" id="IPR006076">
    <property type="entry name" value="FAD-dep_OxRdtase"/>
</dbReference>
<keyword evidence="5" id="KW-1185">Reference proteome</keyword>
<dbReference type="EMBL" id="JAATOP010000005">
    <property type="protein sequence ID" value="NIY72510.1"/>
    <property type="molecule type" value="Genomic_DNA"/>
</dbReference>
<evidence type="ECO:0000259" key="3">
    <source>
        <dbReference type="Pfam" id="PF01266"/>
    </source>
</evidence>
<organism evidence="4 5">
    <name type="scientific">Marivivens donghaensis</name>
    <dbReference type="NCBI Taxonomy" id="1699413"/>
    <lineage>
        <taxon>Bacteria</taxon>
        <taxon>Pseudomonadati</taxon>
        <taxon>Pseudomonadota</taxon>
        <taxon>Alphaproteobacteria</taxon>
        <taxon>Rhodobacterales</taxon>
        <taxon>Paracoccaceae</taxon>
        <taxon>Marivivens group</taxon>
        <taxon>Marivivens</taxon>
    </lineage>
</organism>
<proteinExistence type="inferred from homology"/>
<evidence type="ECO:0000256" key="2">
    <source>
        <dbReference type="ARBA" id="ARBA00023002"/>
    </source>
</evidence>
<dbReference type="Proteomes" id="UP000709466">
    <property type="component" value="Unassembled WGS sequence"/>
</dbReference>
<evidence type="ECO:0000313" key="5">
    <source>
        <dbReference type="Proteomes" id="UP000709466"/>
    </source>
</evidence>
<feature type="domain" description="FAD dependent oxidoreductase" evidence="3">
    <location>
        <begin position="22"/>
        <end position="415"/>
    </location>
</feature>
<comment type="similarity">
    <text evidence="1">Belongs to the DadA oxidoreductase family.</text>
</comment>
<dbReference type="PANTHER" id="PTHR13847">
    <property type="entry name" value="SARCOSINE DEHYDROGENASE-RELATED"/>
    <property type="match status" value="1"/>
</dbReference>
<dbReference type="Pfam" id="PF01266">
    <property type="entry name" value="DAO"/>
    <property type="match status" value="1"/>
</dbReference>
<dbReference type="SUPFAM" id="SSF51905">
    <property type="entry name" value="FAD/NAD(P)-binding domain"/>
    <property type="match status" value="1"/>
</dbReference>
<reference evidence="4 5" key="1">
    <citation type="submission" date="2020-03" db="EMBL/GenBank/DDBJ databases">
        <title>Bacterial isolates of synthetic phycosphere.</title>
        <authorList>
            <person name="Fu H."/>
            <person name="Moran M.A."/>
        </authorList>
    </citation>
    <scope>NUCLEOTIDE SEQUENCE [LARGE SCALE GENOMIC DNA]</scope>
    <source>
        <strain evidence="4 5">HF1</strain>
    </source>
</reference>
<dbReference type="RefSeq" id="WP_167637899.1">
    <property type="nucleotide sequence ID" value="NZ_JAATOP010000005.1"/>
</dbReference>
<keyword evidence="2" id="KW-0560">Oxidoreductase</keyword>
<gene>
    <name evidence="4" type="ORF">HCZ30_08680</name>
</gene>
<sequence>MIFPIHDKSPIEHDAPLPVAADCVVIGGGVVGVMTAWELARKNLRVVLLEKGRVAGEQSSRNWGWIRAQGRDPAELPIVLEAQTMWREMAEEAGENIGLRQGGTAYMARTEDEMQAYEKWIGYARDVGLDTRMVTLGEVGKFIPSKRWIGAMYTPSDMKAEPWKAVPAMARAAVRAGVTIIENCAVRGLDMATGKVAGVATEKGRIRADAVVLAGGAWSSLFLRKHGVSVPQLSVRATVSATKPLPEVFAGGGVDDEFAFRHRADGGYSLAASDNHTFFIGPDAFRALPKYLKQLAADPKGNSYRPTAPKGFPDAWTTQRKWADDEVTPFERMRILNPAPDMERVELTRARFERAFPQLGKVEIATAWAGMIDTMPDVVPIIDHVPMLPGLTLATGMSGHGFGIGPGVGRVTARLVAGEDPQYDLTRFRFDRFSDGSPIELGPSL</sequence>
<accession>A0ABX0VXI0</accession>
<evidence type="ECO:0000256" key="1">
    <source>
        <dbReference type="ARBA" id="ARBA00009410"/>
    </source>
</evidence>
<name>A0ABX0VXI0_9RHOB</name>
<protein>
    <submittedName>
        <fullName evidence="4">FAD-binding oxidoreductase</fullName>
    </submittedName>
</protein>
<dbReference type="PANTHER" id="PTHR13847:SF280">
    <property type="entry name" value="D-AMINO ACID DEHYDROGENASE"/>
    <property type="match status" value="1"/>
</dbReference>
<dbReference type="Gene3D" id="3.50.50.60">
    <property type="entry name" value="FAD/NAD(P)-binding domain"/>
    <property type="match status" value="1"/>
</dbReference>
<dbReference type="InterPro" id="IPR036188">
    <property type="entry name" value="FAD/NAD-bd_sf"/>
</dbReference>